<dbReference type="EMBL" id="UOFA01000049">
    <property type="protein sequence ID" value="VAW43927.1"/>
    <property type="molecule type" value="Genomic_DNA"/>
</dbReference>
<dbReference type="AlphaFoldDB" id="A0A3B0VZR8"/>
<proteinExistence type="predicted"/>
<organism evidence="2">
    <name type="scientific">hydrothermal vent metagenome</name>
    <dbReference type="NCBI Taxonomy" id="652676"/>
    <lineage>
        <taxon>unclassified sequences</taxon>
        <taxon>metagenomes</taxon>
        <taxon>ecological metagenomes</taxon>
    </lineage>
</organism>
<dbReference type="Gene3D" id="3.30.1330.40">
    <property type="entry name" value="RutC-like"/>
    <property type="match status" value="1"/>
</dbReference>
<feature type="domain" description="Chorismatase FkbO/Hyg5-like N-terminal" evidence="1">
    <location>
        <begin position="78"/>
        <end position="183"/>
    </location>
</feature>
<sequence>MDHNSNSSLHNFIQVNAVDTQQSLMNFVGLEGSDTSRLASNRSTTDVIMPLTVLAQSPTYQEHWSDGAAVLVKSIADKPELTHAETDHHLMLSFQCENLPLDELVSEVYTTAYQLAHQHGFKHLIRVWNYLDQINHQQQNIERYQMFCVARHQVLEERQQLDQPNPAATAIGGHYGHNTFVFLFSRQVGLVVENKRQVSAWQYPSQYAPKQPRFSRAMQYGDLLLCSGTASVVGHETIHLGDLEAQFDECMINVQALLDESGLKASLNQGMYRFYLRDKSLVNQLLTKIQAHLIVNYMVLEGDICRENLLIECEAVFQSVQKTVKLDKGSFDK</sequence>
<dbReference type="Pfam" id="PF21168">
    <property type="entry name" value="FkbO_Hyg5-like_N"/>
    <property type="match status" value="1"/>
</dbReference>
<evidence type="ECO:0000259" key="1">
    <source>
        <dbReference type="Pfam" id="PF21168"/>
    </source>
</evidence>
<accession>A0A3B0VZR8</accession>
<evidence type="ECO:0000313" key="2">
    <source>
        <dbReference type="EMBL" id="VAW43927.1"/>
    </source>
</evidence>
<dbReference type="InterPro" id="IPR049368">
    <property type="entry name" value="FkbO_Hyg5-like_N"/>
</dbReference>
<protein>
    <recommendedName>
        <fullName evidence="1">Chorismatase FkbO/Hyg5-like N-terminal domain-containing protein</fullName>
    </recommendedName>
</protein>
<name>A0A3B0VZR8_9ZZZZ</name>
<dbReference type="InterPro" id="IPR035959">
    <property type="entry name" value="RutC-like_sf"/>
</dbReference>
<gene>
    <name evidence="2" type="ORF">MNBD_GAMMA02-881</name>
</gene>
<reference evidence="2" key="1">
    <citation type="submission" date="2018-06" db="EMBL/GenBank/DDBJ databases">
        <authorList>
            <person name="Zhirakovskaya E."/>
        </authorList>
    </citation>
    <scope>NUCLEOTIDE SEQUENCE</scope>
</reference>
<dbReference type="SUPFAM" id="SSF55298">
    <property type="entry name" value="YjgF-like"/>
    <property type="match status" value="1"/>
</dbReference>